<sequence>MTAAIHSRPRPSVLALIGVALAATLYVVVTALVNGNSTAAAVPPTVVPTTAALHNSHPRPAEMMGDAELETTDYICSALFFLRKLSPHRPESALTPFQFLRLDPNARPFKPVDKSAHAGAPWYGLVRAAVQEAVVRVRASVWPRYVAGEENAAAVIDALWHVGHMLTDDASRLRFLDQVQPKLEASSWHQSQAAADRSKAKVITGLCSGMWSRRAWE</sequence>
<feature type="transmembrane region" description="Helical" evidence="1">
    <location>
        <begin position="12"/>
        <end position="33"/>
    </location>
</feature>
<comment type="caution">
    <text evidence="2">The sequence shown here is derived from an EMBL/GenBank/DDBJ whole genome shotgun (WGS) entry which is preliminary data.</text>
</comment>
<keyword evidence="1" id="KW-1133">Transmembrane helix</keyword>
<dbReference type="EMBL" id="JASAOK010000023">
    <property type="protein sequence ID" value="KAK6221194.1"/>
    <property type="molecule type" value="Genomic_DNA"/>
</dbReference>
<name>A0AAV9TID7_9PEZI</name>
<evidence type="ECO:0000313" key="2">
    <source>
        <dbReference type="EMBL" id="KAK6221194.1"/>
    </source>
</evidence>
<gene>
    <name evidence="2" type="ORF">QIS74_04923</name>
</gene>
<dbReference type="AlphaFoldDB" id="A0AAV9TID7"/>
<accession>A0AAV9TID7</accession>
<keyword evidence="1" id="KW-0472">Membrane</keyword>
<evidence type="ECO:0000256" key="1">
    <source>
        <dbReference type="SAM" id="Phobius"/>
    </source>
</evidence>
<keyword evidence="3" id="KW-1185">Reference proteome</keyword>
<organism evidence="2 3">
    <name type="scientific">Colletotrichum tabaci</name>
    <dbReference type="NCBI Taxonomy" id="1209068"/>
    <lineage>
        <taxon>Eukaryota</taxon>
        <taxon>Fungi</taxon>
        <taxon>Dikarya</taxon>
        <taxon>Ascomycota</taxon>
        <taxon>Pezizomycotina</taxon>
        <taxon>Sordariomycetes</taxon>
        <taxon>Hypocreomycetidae</taxon>
        <taxon>Glomerellales</taxon>
        <taxon>Glomerellaceae</taxon>
        <taxon>Colletotrichum</taxon>
        <taxon>Colletotrichum destructivum species complex</taxon>
    </lineage>
</organism>
<proteinExistence type="predicted"/>
<evidence type="ECO:0000313" key="3">
    <source>
        <dbReference type="Proteomes" id="UP001327957"/>
    </source>
</evidence>
<keyword evidence="1" id="KW-0812">Transmembrane</keyword>
<dbReference type="Proteomes" id="UP001327957">
    <property type="component" value="Unassembled WGS sequence"/>
</dbReference>
<protein>
    <submittedName>
        <fullName evidence="2">Uncharacterized protein</fullName>
    </submittedName>
</protein>
<reference evidence="2 3" key="1">
    <citation type="submission" date="2023-04" db="EMBL/GenBank/DDBJ databases">
        <title>Colletotrichum tabacum stain YC1 causing leaf anthracnose on Nicotiana tabacum(L.) cv.</title>
        <authorList>
            <person name="Ji Z."/>
            <person name="Wang M."/>
            <person name="Zhang J."/>
            <person name="Wang N."/>
            <person name="Zhou Z."/>
        </authorList>
    </citation>
    <scope>NUCLEOTIDE SEQUENCE [LARGE SCALE GENOMIC DNA]</scope>
    <source>
        <strain evidence="2 3">YC1</strain>
    </source>
</reference>